<dbReference type="EC" id="4.3.1.23" evidence="3"/>
<dbReference type="PANTHER" id="PTHR10362">
    <property type="entry name" value="HISTIDINE AMMONIA-LYASE"/>
    <property type="match status" value="1"/>
</dbReference>
<evidence type="ECO:0000256" key="4">
    <source>
        <dbReference type="SAM" id="MobiDB-lite"/>
    </source>
</evidence>
<dbReference type="CDD" id="cd00332">
    <property type="entry name" value="PAL-HAL"/>
    <property type="match status" value="1"/>
</dbReference>
<dbReference type="Gene3D" id="1.20.200.10">
    <property type="entry name" value="Fumarase/aspartase (Central domain)"/>
    <property type="match status" value="1"/>
</dbReference>
<dbReference type="GO" id="GO:0044550">
    <property type="term" value="P:secondary metabolite biosynthetic process"/>
    <property type="evidence" value="ECO:0007669"/>
    <property type="project" value="UniProtKB-ARBA"/>
</dbReference>
<sequence>MQQAVVEDQLRGSEQNQLGQSAQHSASKHAIVVGESNLSIEDVLRVATENVPVALPSSAEWRDLIQRGADFLDQLLQEDGVIYGVTTGYGDSCLVAVSIEQAYELPLQLSRFHGCGLGQNLDVITARAVLVTRLCSLARGYSGVSMALLERLVWMLNENIIPVIPSEGSVGASGDLTPLSYIAGALVGERDVYLGDQVVPMAQVYAARGMQALQLRPKEGLALMNGTAVMTAMACLNYKKAQQIALASTLITALNVLALEGNPSHFDPVLFAQKPHPGQQHIAAQLRQWLNREDQTESQSPRLQDRYSLRCAPHIIGVFEDSQLWLRQFIENELNSSNDNPLIDPVNLRVLHGGHFYGGHIAQAMDSLKIMIANIADLMDRQLAQLVDHKMNHGLPRNLTGASTERLALNHGFKAVQIAVSAWTAEALKQTLAASIFSRSTECHNQDKVSMGTIAARDAQRVILLTEQVIAALCCASIQAIELRGLSQQLSPVLTQFKHWVLSSFTYLQEDRPLQHELQQLVDRLENLALLHSDPLNRAMQENANVC</sequence>
<comment type="caution">
    <text evidence="5">The sequence shown here is derived from an EMBL/GenBank/DDBJ whole genome shotgun (WGS) entry which is preliminary data.</text>
</comment>
<feature type="compositionally biased region" description="Polar residues" evidence="4">
    <location>
        <begin position="12"/>
        <end position="22"/>
    </location>
</feature>
<evidence type="ECO:0000313" key="6">
    <source>
        <dbReference type="Proteomes" id="UP000294963"/>
    </source>
</evidence>
<gene>
    <name evidence="5" type="ORF">EC844_12235</name>
</gene>
<dbReference type="PROSITE" id="PS00488">
    <property type="entry name" value="PAL_HISTIDASE"/>
    <property type="match status" value="1"/>
</dbReference>
<keyword evidence="6" id="KW-1185">Reference proteome</keyword>
<evidence type="ECO:0000313" key="5">
    <source>
        <dbReference type="EMBL" id="TCM63216.1"/>
    </source>
</evidence>
<comment type="catalytic activity">
    <reaction evidence="2">
        <text>L-tyrosine = (E)-4-coumarate + NH4(+)</text>
        <dbReference type="Rhea" id="RHEA:24906"/>
        <dbReference type="ChEBI" id="CHEBI:12876"/>
        <dbReference type="ChEBI" id="CHEBI:28938"/>
        <dbReference type="ChEBI" id="CHEBI:58315"/>
        <dbReference type="EC" id="4.3.1.23"/>
    </reaction>
</comment>
<dbReference type="InterPro" id="IPR022313">
    <property type="entry name" value="Phe/His_NH3-lyase_AS"/>
</dbReference>
<dbReference type="InterPro" id="IPR008948">
    <property type="entry name" value="L-Aspartase-like"/>
</dbReference>
<name>A0A4R1XIQ0_ACICA</name>
<dbReference type="OrthoDB" id="9806955at2"/>
<reference evidence="5 6" key="1">
    <citation type="submission" date="2019-03" db="EMBL/GenBank/DDBJ databases">
        <title>Genomic analyses of the natural microbiome of Caenorhabditis elegans.</title>
        <authorList>
            <person name="Samuel B."/>
        </authorList>
    </citation>
    <scope>NUCLEOTIDE SEQUENCE [LARGE SCALE GENOMIC DNA]</scope>
    <source>
        <strain evidence="5 6">JUb89</strain>
    </source>
</reference>
<dbReference type="InterPro" id="IPR001106">
    <property type="entry name" value="Aromatic_Lyase"/>
</dbReference>
<dbReference type="FunFam" id="1.10.275.10:FF:000005">
    <property type="entry name" value="Histidine ammonia-lyase"/>
    <property type="match status" value="1"/>
</dbReference>
<evidence type="ECO:0000256" key="2">
    <source>
        <dbReference type="ARBA" id="ARBA00052500"/>
    </source>
</evidence>
<accession>A0A4R1XIQ0</accession>
<dbReference type="Proteomes" id="UP000294963">
    <property type="component" value="Unassembled WGS sequence"/>
</dbReference>
<dbReference type="Pfam" id="PF00221">
    <property type="entry name" value="Lyase_aromatic"/>
    <property type="match status" value="1"/>
</dbReference>
<dbReference type="InterPro" id="IPR024083">
    <property type="entry name" value="Fumarase/histidase_N"/>
</dbReference>
<feature type="region of interest" description="Disordered" evidence="4">
    <location>
        <begin position="1"/>
        <end position="22"/>
    </location>
</feature>
<dbReference type="FunFam" id="1.20.200.10:FF:000012">
    <property type="entry name" value="Tyrosine ammonia-lyase"/>
    <property type="match status" value="1"/>
</dbReference>
<dbReference type="EMBL" id="SLVJ01000022">
    <property type="protein sequence ID" value="TCM63216.1"/>
    <property type="molecule type" value="Genomic_DNA"/>
</dbReference>
<protein>
    <recommendedName>
        <fullName evidence="3">tyrosine ammonia-lyase</fullName>
        <ecNumber evidence="3">4.3.1.23</ecNumber>
    </recommendedName>
</protein>
<dbReference type="GO" id="GO:0052883">
    <property type="term" value="F:tyrosine ammonia-lyase activity"/>
    <property type="evidence" value="ECO:0007669"/>
    <property type="project" value="UniProtKB-EC"/>
</dbReference>
<dbReference type="AlphaFoldDB" id="A0A4R1XIQ0"/>
<keyword evidence="1 5" id="KW-0456">Lyase</keyword>
<dbReference type="Gene3D" id="1.10.275.10">
    <property type="entry name" value="Fumarase/aspartase (N-terminal domain)"/>
    <property type="match status" value="1"/>
</dbReference>
<dbReference type="SUPFAM" id="SSF48557">
    <property type="entry name" value="L-aspartase-like"/>
    <property type="match status" value="1"/>
</dbReference>
<evidence type="ECO:0000256" key="1">
    <source>
        <dbReference type="ARBA" id="ARBA00023239"/>
    </source>
</evidence>
<organism evidence="5 6">
    <name type="scientific">Acinetobacter calcoaceticus</name>
    <dbReference type="NCBI Taxonomy" id="471"/>
    <lineage>
        <taxon>Bacteria</taxon>
        <taxon>Pseudomonadati</taxon>
        <taxon>Pseudomonadota</taxon>
        <taxon>Gammaproteobacteria</taxon>
        <taxon>Moraxellales</taxon>
        <taxon>Moraxellaceae</taxon>
        <taxon>Acinetobacter</taxon>
        <taxon>Acinetobacter calcoaceticus/baumannii complex</taxon>
    </lineage>
</organism>
<proteinExistence type="predicted"/>
<evidence type="ECO:0000256" key="3">
    <source>
        <dbReference type="ARBA" id="ARBA00066365"/>
    </source>
</evidence>